<dbReference type="GO" id="GO:0016747">
    <property type="term" value="F:acyltransferase activity, transferring groups other than amino-acyl groups"/>
    <property type="evidence" value="ECO:0007669"/>
    <property type="project" value="InterPro"/>
</dbReference>
<evidence type="ECO:0000313" key="3">
    <source>
        <dbReference type="Proteomes" id="UP000824164"/>
    </source>
</evidence>
<evidence type="ECO:0000259" key="1">
    <source>
        <dbReference type="PROSITE" id="PS51186"/>
    </source>
</evidence>
<dbReference type="Pfam" id="PF13302">
    <property type="entry name" value="Acetyltransf_3"/>
    <property type="match status" value="1"/>
</dbReference>
<dbReference type="PANTHER" id="PTHR43792:SF1">
    <property type="entry name" value="N-ACETYLTRANSFERASE DOMAIN-CONTAINING PROTEIN"/>
    <property type="match status" value="1"/>
</dbReference>
<sequence length="170" mass="19499">MEKNIIAETPRLRIREFVPEDVEALYALYQAGDVGYVEPLSNDRDEERKKIENYILYAYRFYGMGFWAVEEKATGALIGRCGIQVGEIDGTGVYELGYLIRKDRRGKGYGKEAVRAVMTYGKSVLEIENLHVRIHEENETSVKFIENLGFSRKKASVSGDNKIIIYFKKL</sequence>
<dbReference type="PANTHER" id="PTHR43792">
    <property type="entry name" value="GNAT FAMILY, PUTATIVE (AFU_ORTHOLOGUE AFUA_3G00765)-RELATED-RELATED"/>
    <property type="match status" value="1"/>
</dbReference>
<proteinExistence type="predicted"/>
<dbReference type="InterPro" id="IPR000182">
    <property type="entry name" value="GNAT_dom"/>
</dbReference>
<evidence type="ECO:0000313" key="2">
    <source>
        <dbReference type="EMBL" id="HIU03155.1"/>
    </source>
</evidence>
<dbReference type="PROSITE" id="PS51186">
    <property type="entry name" value="GNAT"/>
    <property type="match status" value="1"/>
</dbReference>
<dbReference type="EMBL" id="DVLT01000047">
    <property type="protein sequence ID" value="HIU03155.1"/>
    <property type="molecule type" value="Genomic_DNA"/>
</dbReference>
<accession>A0A9D1KY52</accession>
<dbReference type="AlphaFoldDB" id="A0A9D1KY52"/>
<feature type="domain" description="N-acetyltransferase" evidence="1">
    <location>
        <begin position="12"/>
        <end position="170"/>
    </location>
</feature>
<comment type="caution">
    <text evidence="2">The sequence shown here is derived from an EMBL/GenBank/DDBJ whole genome shotgun (WGS) entry which is preliminary data.</text>
</comment>
<organism evidence="2 3">
    <name type="scientific">Candidatus Onthocola gallistercoris</name>
    <dbReference type="NCBI Taxonomy" id="2840876"/>
    <lineage>
        <taxon>Bacteria</taxon>
        <taxon>Bacillati</taxon>
        <taxon>Bacillota</taxon>
        <taxon>Bacilli</taxon>
        <taxon>Candidatus Onthocola</taxon>
    </lineage>
</organism>
<name>A0A9D1KY52_9FIRM</name>
<dbReference type="InterPro" id="IPR051531">
    <property type="entry name" value="N-acetyltransferase"/>
</dbReference>
<reference evidence="2" key="2">
    <citation type="journal article" date="2021" name="PeerJ">
        <title>Extensive microbial diversity within the chicken gut microbiome revealed by metagenomics and culture.</title>
        <authorList>
            <person name="Gilroy R."/>
            <person name="Ravi A."/>
            <person name="Getino M."/>
            <person name="Pursley I."/>
            <person name="Horton D.L."/>
            <person name="Alikhan N.F."/>
            <person name="Baker D."/>
            <person name="Gharbi K."/>
            <person name="Hall N."/>
            <person name="Watson M."/>
            <person name="Adriaenssens E.M."/>
            <person name="Foster-Nyarko E."/>
            <person name="Jarju S."/>
            <person name="Secka A."/>
            <person name="Antonio M."/>
            <person name="Oren A."/>
            <person name="Chaudhuri R.R."/>
            <person name="La Ragione R."/>
            <person name="Hildebrand F."/>
            <person name="Pallen M.J."/>
        </authorList>
    </citation>
    <scope>NUCLEOTIDE SEQUENCE</scope>
    <source>
        <strain evidence="2">CHK187-14744</strain>
    </source>
</reference>
<dbReference type="Gene3D" id="3.40.630.30">
    <property type="match status" value="1"/>
</dbReference>
<gene>
    <name evidence="2" type="ORF">IAB63_07890</name>
</gene>
<protein>
    <submittedName>
        <fullName evidence="2">GNAT family N-acetyltransferase</fullName>
    </submittedName>
</protein>
<dbReference type="InterPro" id="IPR016181">
    <property type="entry name" value="Acyl_CoA_acyltransferase"/>
</dbReference>
<reference evidence="2" key="1">
    <citation type="submission" date="2020-10" db="EMBL/GenBank/DDBJ databases">
        <authorList>
            <person name="Gilroy R."/>
        </authorList>
    </citation>
    <scope>NUCLEOTIDE SEQUENCE</scope>
    <source>
        <strain evidence="2">CHK187-14744</strain>
    </source>
</reference>
<dbReference type="Proteomes" id="UP000824164">
    <property type="component" value="Unassembled WGS sequence"/>
</dbReference>
<dbReference type="SUPFAM" id="SSF55729">
    <property type="entry name" value="Acyl-CoA N-acyltransferases (Nat)"/>
    <property type="match status" value="1"/>
</dbReference>